<dbReference type="Pfam" id="PF12713">
    <property type="entry name" value="DUF3806"/>
    <property type="match status" value="1"/>
</dbReference>
<evidence type="ECO:0000313" key="3">
    <source>
        <dbReference type="Proteomes" id="UP000515976"/>
    </source>
</evidence>
<sequence>MGLLDRWRTRDRDPVAADDDADPAPEVRPLTEVLTRPLDAEEEARLEAYRLRYPAYGIDPGDIVSLATAWARALARDDDGVAAEVVTVFGTAIGDHLVDQGYRWVVSTDPFGTDLAVEPPRRGVPVVVRTLVAVRWMQREAGWVEGVVGHLARAARR</sequence>
<protein>
    <submittedName>
        <fullName evidence="2">DUF3806 domain-containing protein</fullName>
    </submittedName>
</protein>
<feature type="domain" description="DUF3806" evidence="1">
    <location>
        <begin position="72"/>
        <end position="141"/>
    </location>
</feature>
<organism evidence="2 3">
    <name type="scientific">Phycicoccus endophyticus</name>
    <dbReference type="NCBI Taxonomy" id="1690220"/>
    <lineage>
        <taxon>Bacteria</taxon>
        <taxon>Bacillati</taxon>
        <taxon>Actinomycetota</taxon>
        <taxon>Actinomycetes</taxon>
        <taxon>Micrococcales</taxon>
        <taxon>Intrasporangiaceae</taxon>
        <taxon>Phycicoccus</taxon>
    </lineage>
</organism>
<dbReference type="RefSeq" id="WP_166098209.1">
    <property type="nucleotide sequence ID" value="NZ_BMMY01000001.1"/>
</dbReference>
<dbReference type="Proteomes" id="UP000515976">
    <property type="component" value="Chromosome"/>
</dbReference>
<dbReference type="EMBL" id="CP060712">
    <property type="protein sequence ID" value="QNN50462.1"/>
    <property type="molecule type" value="Genomic_DNA"/>
</dbReference>
<reference evidence="2 3" key="1">
    <citation type="submission" date="2020-08" db="EMBL/GenBank/DDBJ databases">
        <title>Genome sequence of Phycicoccus endophyticus JCM 31784T.</title>
        <authorList>
            <person name="Hyun D.-W."/>
            <person name="Bae J.-W."/>
        </authorList>
    </citation>
    <scope>NUCLEOTIDE SEQUENCE [LARGE SCALE GENOMIC DNA]</scope>
    <source>
        <strain evidence="2 3">JCM 31784</strain>
    </source>
</reference>
<gene>
    <name evidence="2" type="ORF">H9L10_05545</name>
</gene>
<dbReference type="InterPro" id="IPR024266">
    <property type="entry name" value="DUF3806"/>
</dbReference>
<evidence type="ECO:0000313" key="2">
    <source>
        <dbReference type="EMBL" id="QNN50462.1"/>
    </source>
</evidence>
<proteinExistence type="predicted"/>
<name>A0A7G9R4D7_9MICO</name>
<evidence type="ECO:0000259" key="1">
    <source>
        <dbReference type="Pfam" id="PF12713"/>
    </source>
</evidence>
<dbReference type="AlphaFoldDB" id="A0A7G9R4D7"/>
<accession>A0A7G9R4D7</accession>
<dbReference type="KEGG" id="pei:H9L10_05545"/>
<keyword evidence="3" id="KW-1185">Reference proteome</keyword>